<protein>
    <submittedName>
        <fullName evidence="1">Uncharacterized protein</fullName>
    </submittedName>
</protein>
<accession>A0ABU2MAZ5</accession>
<dbReference type="RefSeq" id="WP_311512457.1">
    <property type="nucleotide sequence ID" value="NZ_JAVREP010000009.1"/>
</dbReference>
<dbReference type="Proteomes" id="UP001183390">
    <property type="component" value="Unassembled WGS sequence"/>
</dbReference>
<organism evidence="1 2">
    <name type="scientific">Nocardiopsis lambiniae</name>
    <dbReference type="NCBI Taxonomy" id="3075539"/>
    <lineage>
        <taxon>Bacteria</taxon>
        <taxon>Bacillati</taxon>
        <taxon>Actinomycetota</taxon>
        <taxon>Actinomycetes</taxon>
        <taxon>Streptosporangiales</taxon>
        <taxon>Nocardiopsidaceae</taxon>
        <taxon>Nocardiopsis</taxon>
    </lineage>
</organism>
<sequence length="276" mass="27180">MFTAHGIASAHGARSVVCPAPVRRALLLAALVAGVLCALWLAGAEPAGAAEGPGADVTVPVGVVDPRHGAAVAELGRPLTETVSTVGAEVERTRAVLEESTAATPQAPAGTEDVARHLDEAVRQVVTAPIAEVPIAGPSEVVPPDTAVETVPSAERDDVPAPERVADSGATGITEVAPDVPVVRVTAVPPFVEGDTPVRTADAGGTVASAPLGVTGGTTSAASAAPSGVAQGGAFFAGYLPASAAPAPAPGLVQAAWHVLRSVPAEDADEPTFSPD</sequence>
<proteinExistence type="predicted"/>
<gene>
    <name evidence="1" type="ORF">RM479_15680</name>
</gene>
<dbReference type="EMBL" id="JAVREP010000009">
    <property type="protein sequence ID" value="MDT0329852.1"/>
    <property type="molecule type" value="Genomic_DNA"/>
</dbReference>
<evidence type="ECO:0000313" key="2">
    <source>
        <dbReference type="Proteomes" id="UP001183390"/>
    </source>
</evidence>
<reference evidence="2" key="1">
    <citation type="submission" date="2023-07" db="EMBL/GenBank/DDBJ databases">
        <title>30 novel species of actinomycetes from the DSMZ collection.</title>
        <authorList>
            <person name="Nouioui I."/>
        </authorList>
    </citation>
    <scope>NUCLEOTIDE SEQUENCE [LARGE SCALE GENOMIC DNA]</scope>
    <source>
        <strain evidence="2">DSM 44743</strain>
    </source>
</reference>
<keyword evidence="2" id="KW-1185">Reference proteome</keyword>
<name>A0ABU2MAZ5_9ACTN</name>
<evidence type="ECO:0000313" key="1">
    <source>
        <dbReference type="EMBL" id="MDT0329852.1"/>
    </source>
</evidence>
<comment type="caution">
    <text evidence="1">The sequence shown here is derived from an EMBL/GenBank/DDBJ whole genome shotgun (WGS) entry which is preliminary data.</text>
</comment>